<comment type="caution">
    <text evidence="1">The sequence shown here is derived from an EMBL/GenBank/DDBJ whole genome shotgun (WGS) entry which is preliminary data.</text>
</comment>
<dbReference type="PATRIC" id="fig|1423733.4.peg.3309"/>
<dbReference type="Proteomes" id="UP000051845">
    <property type="component" value="Unassembled WGS sequence"/>
</dbReference>
<dbReference type="AlphaFoldDB" id="A0A0R2BE16"/>
<accession>A0A0R2BE16</accession>
<organism evidence="1 2">
    <name type="scientific">Secundilactobacillus collinoides DSM 20515 = JCM 1123</name>
    <dbReference type="NCBI Taxonomy" id="1423733"/>
    <lineage>
        <taxon>Bacteria</taxon>
        <taxon>Bacillati</taxon>
        <taxon>Bacillota</taxon>
        <taxon>Bacilli</taxon>
        <taxon>Lactobacillales</taxon>
        <taxon>Lactobacillaceae</taxon>
        <taxon>Secundilactobacillus</taxon>
    </lineage>
</organism>
<name>A0A0R2BE16_SECCO</name>
<reference evidence="1 2" key="1">
    <citation type="journal article" date="2015" name="Genome Announc.">
        <title>Expanding the biotechnology potential of lactobacilli through comparative genomics of 213 strains and associated genera.</title>
        <authorList>
            <person name="Sun Z."/>
            <person name="Harris H.M."/>
            <person name="McCann A."/>
            <person name="Guo C."/>
            <person name="Argimon S."/>
            <person name="Zhang W."/>
            <person name="Yang X."/>
            <person name="Jeffery I.B."/>
            <person name="Cooney J.C."/>
            <person name="Kagawa T.F."/>
            <person name="Liu W."/>
            <person name="Song Y."/>
            <person name="Salvetti E."/>
            <person name="Wrobel A."/>
            <person name="Rasinkangas P."/>
            <person name="Parkhill J."/>
            <person name="Rea M.C."/>
            <person name="O'Sullivan O."/>
            <person name="Ritari J."/>
            <person name="Douillard F.P."/>
            <person name="Paul Ross R."/>
            <person name="Yang R."/>
            <person name="Briner A.E."/>
            <person name="Felis G.E."/>
            <person name="de Vos W.M."/>
            <person name="Barrangou R."/>
            <person name="Klaenhammer T.R."/>
            <person name="Caufield P.W."/>
            <person name="Cui Y."/>
            <person name="Zhang H."/>
            <person name="O'Toole P.W."/>
        </authorList>
    </citation>
    <scope>NUCLEOTIDE SEQUENCE [LARGE SCALE GENOMIC DNA]</scope>
    <source>
        <strain evidence="1 2">DSM 20515</strain>
    </source>
</reference>
<evidence type="ECO:0000313" key="1">
    <source>
        <dbReference type="EMBL" id="KRM74747.1"/>
    </source>
</evidence>
<dbReference type="EMBL" id="AYYR01000071">
    <property type="protein sequence ID" value="KRM74747.1"/>
    <property type="molecule type" value="Genomic_DNA"/>
</dbReference>
<evidence type="ECO:0000313" key="2">
    <source>
        <dbReference type="Proteomes" id="UP000051845"/>
    </source>
</evidence>
<proteinExistence type="predicted"/>
<gene>
    <name evidence="1" type="ORF">FC82_GL003186</name>
</gene>
<sequence>MKLILIIINSEYLSFRRNETWNNESDLFVFHKQTKNWLMVAKKVALANNGFNYLKISYKAVI</sequence>
<protein>
    <submittedName>
        <fullName evidence="1">Uncharacterized protein</fullName>
    </submittedName>
</protein>